<evidence type="ECO:0000313" key="2">
    <source>
        <dbReference type="EMBL" id="CBF87730.1"/>
    </source>
</evidence>
<dbReference type="InterPro" id="IPR031350">
    <property type="entry name" value="Goodbye_dom"/>
</dbReference>
<proteinExistence type="predicted"/>
<dbReference type="HOGENOM" id="CLU_1525126_0_0_1"/>
<sequence length="176" mass="20128">MVLELKDSSDDKLSALWQAACIGYANETGKPLGDVALAGVQGPEDLSRHLDAEKDNFEGFRAKRRPLLHAMQAVIAPFEPGLVSSPLPSSRQLQRSWAQWYFSFKERKRNGARQAIWVKEWKDKLAEKWRTKDFEYEGGYAAWCMRVLPEPQRTRWAGFPVLTRPSPIMMWSSNSA</sequence>
<protein>
    <recommendedName>
        <fullName evidence="1">Fungal STAND N-terminal Goodbye domain-containing protein</fullName>
    </recommendedName>
</protein>
<feature type="domain" description="Fungal STAND N-terminal Goodbye" evidence="1">
    <location>
        <begin position="17"/>
        <end position="79"/>
    </location>
</feature>
<reference evidence="3" key="1">
    <citation type="journal article" date="2005" name="Nature">
        <title>Sequencing of Aspergillus nidulans and comparative analysis with A. fumigatus and A. oryzae.</title>
        <authorList>
            <person name="Galagan J.E."/>
            <person name="Calvo S.E."/>
            <person name="Cuomo C."/>
            <person name="Ma L.J."/>
            <person name="Wortman J.R."/>
            <person name="Batzoglou S."/>
            <person name="Lee S.I."/>
            <person name="Basturkmen M."/>
            <person name="Spevak C.C."/>
            <person name="Clutterbuck J."/>
            <person name="Kapitonov V."/>
            <person name="Jurka J."/>
            <person name="Scazzocchio C."/>
            <person name="Farman M."/>
            <person name="Butler J."/>
            <person name="Purcell S."/>
            <person name="Harris S."/>
            <person name="Braus G.H."/>
            <person name="Draht O."/>
            <person name="Busch S."/>
            <person name="D'Enfert C."/>
            <person name="Bouchier C."/>
            <person name="Goldman G.H."/>
            <person name="Bell-Pedersen D."/>
            <person name="Griffiths-Jones S."/>
            <person name="Doonan J.H."/>
            <person name="Yu J."/>
            <person name="Vienken K."/>
            <person name="Pain A."/>
            <person name="Freitag M."/>
            <person name="Selker E.U."/>
            <person name="Archer D.B."/>
            <person name="Penalva M.A."/>
            <person name="Oakley B.R."/>
            <person name="Momany M."/>
            <person name="Tanaka T."/>
            <person name="Kumagai T."/>
            <person name="Asai K."/>
            <person name="Machida M."/>
            <person name="Nierman W.C."/>
            <person name="Denning D.W."/>
            <person name="Caddick M."/>
            <person name="Hynes M."/>
            <person name="Paoletti M."/>
            <person name="Fischer R."/>
            <person name="Miller B."/>
            <person name="Dyer P."/>
            <person name="Sachs M.S."/>
            <person name="Osmani S.A."/>
            <person name="Birren B.W."/>
        </authorList>
    </citation>
    <scope>NUCLEOTIDE SEQUENCE [LARGE SCALE GENOMIC DNA]</scope>
    <source>
        <strain evidence="3">FGSC A4 / ATCC 38163 / CBS 112.46 / NRRL 194 / M139</strain>
    </source>
</reference>
<keyword evidence="3" id="KW-1185">Reference proteome</keyword>
<accession>C8VS65</accession>
<dbReference type="GeneID" id="2877093"/>
<evidence type="ECO:0000313" key="3">
    <source>
        <dbReference type="Proteomes" id="UP000000560"/>
    </source>
</evidence>
<accession>Q5BDR4</accession>
<dbReference type="Pfam" id="PF17109">
    <property type="entry name" value="Goodbye"/>
    <property type="match status" value="1"/>
</dbReference>
<dbReference type="OrthoDB" id="448455at2759"/>
<dbReference type="InParanoid" id="Q5BDR4"/>
<dbReference type="RefSeq" id="XP_658920.1">
    <property type="nucleotide sequence ID" value="XM_653828.1"/>
</dbReference>
<dbReference type="VEuPathDB" id="FungiDB:AN1316"/>
<gene>
    <name evidence="2" type="ORF">ANIA_01316</name>
</gene>
<dbReference type="AlphaFoldDB" id="Q5BDR4"/>
<reference evidence="3" key="2">
    <citation type="journal article" date="2009" name="Fungal Genet. Biol.">
        <title>The 2008 update of the Aspergillus nidulans genome annotation: a community effort.</title>
        <authorList>
            <person name="Wortman J.R."/>
            <person name="Gilsenan J.M."/>
            <person name="Joardar V."/>
            <person name="Deegan J."/>
            <person name="Clutterbuck J."/>
            <person name="Andersen M.R."/>
            <person name="Archer D."/>
            <person name="Bencina M."/>
            <person name="Braus G."/>
            <person name="Coutinho P."/>
            <person name="von Dohren H."/>
            <person name="Doonan J."/>
            <person name="Driessen A.J."/>
            <person name="Durek P."/>
            <person name="Espeso E."/>
            <person name="Fekete E."/>
            <person name="Flipphi M."/>
            <person name="Estrada C.G."/>
            <person name="Geysens S."/>
            <person name="Goldman G."/>
            <person name="de Groot P.W."/>
            <person name="Hansen K."/>
            <person name="Harris S.D."/>
            <person name="Heinekamp T."/>
            <person name="Helmstaedt K."/>
            <person name="Henrissat B."/>
            <person name="Hofmann G."/>
            <person name="Homan T."/>
            <person name="Horio T."/>
            <person name="Horiuchi H."/>
            <person name="James S."/>
            <person name="Jones M."/>
            <person name="Karaffa L."/>
            <person name="Karanyi Z."/>
            <person name="Kato M."/>
            <person name="Keller N."/>
            <person name="Kelly D.E."/>
            <person name="Kiel J.A."/>
            <person name="Kim J.M."/>
            <person name="van der Klei I.J."/>
            <person name="Klis F.M."/>
            <person name="Kovalchuk A."/>
            <person name="Krasevec N."/>
            <person name="Kubicek C.P."/>
            <person name="Liu B."/>
            <person name="Maccabe A."/>
            <person name="Meyer V."/>
            <person name="Mirabito P."/>
            <person name="Miskei M."/>
            <person name="Mos M."/>
            <person name="Mullins J."/>
            <person name="Nelson D.R."/>
            <person name="Nielsen J."/>
            <person name="Oakley B.R."/>
            <person name="Osmani S.A."/>
            <person name="Pakula T."/>
            <person name="Paszewski A."/>
            <person name="Paulsen I."/>
            <person name="Pilsyk S."/>
            <person name="Pocsi I."/>
            <person name="Punt P.J."/>
            <person name="Ram A.F."/>
            <person name="Ren Q."/>
            <person name="Robellet X."/>
            <person name="Robson G."/>
            <person name="Seiboth B."/>
            <person name="van Solingen P."/>
            <person name="Specht T."/>
            <person name="Sun J."/>
            <person name="Taheri-Talesh N."/>
            <person name="Takeshita N."/>
            <person name="Ussery D."/>
            <person name="vanKuyk P.A."/>
            <person name="Visser H."/>
            <person name="van de Vondervoort P.J."/>
            <person name="de Vries R.P."/>
            <person name="Walton J."/>
            <person name="Xiang X."/>
            <person name="Xiong Y."/>
            <person name="Zeng A.P."/>
            <person name="Brandt B.W."/>
            <person name="Cornell M.J."/>
            <person name="van den Hondel C.A."/>
            <person name="Visser J."/>
            <person name="Oliver S.G."/>
            <person name="Turner G."/>
        </authorList>
    </citation>
    <scope>GENOME REANNOTATION</scope>
    <source>
        <strain evidence="3">FGSC A4 / ATCC 38163 / CBS 112.46 / NRRL 194 / M139</strain>
    </source>
</reference>
<dbReference type="EMBL" id="BN001308">
    <property type="protein sequence ID" value="CBF87730.1"/>
    <property type="molecule type" value="Genomic_DNA"/>
</dbReference>
<evidence type="ECO:0000259" key="1">
    <source>
        <dbReference type="Pfam" id="PF17109"/>
    </source>
</evidence>
<name>Q5BDR4_EMENI</name>
<organism evidence="2 3">
    <name type="scientific">Emericella nidulans (strain FGSC A4 / ATCC 38163 / CBS 112.46 / NRRL 194 / M139)</name>
    <name type="common">Aspergillus nidulans</name>
    <dbReference type="NCBI Taxonomy" id="227321"/>
    <lineage>
        <taxon>Eukaryota</taxon>
        <taxon>Fungi</taxon>
        <taxon>Dikarya</taxon>
        <taxon>Ascomycota</taxon>
        <taxon>Pezizomycotina</taxon>
        <taxon>Eurotiomycetes</taxon>
        <taxon>Eurotiomycetidae</taxon>
        <taxon>Eurotiales</taxon>
        <taxon>Aspergillaceae</taxon>
        <taxon>Aspergillus</taxon>
        <taxon>Aspergillus subgen. Nidulantes</taxon>
    </lineage>
</organism>
<dbReference type="Proteomes" id="UP000000560">
    <property type="component" value="Chromosome VIII"/>
</dbReference>
<dbReference type="KEGG" id="ani:ANIA_01316"/>